<dbReference type="VEuPathDB" id="GiardiaDB:GL50803_17617"/>
<keyword evidence="2" id="KW-1133">Transmembrane helix</keyword>
<reference evidence="3 4" key="1">
    <citation type="journal article" date="2007" name="Science">
        <title>Genomic minimalism in the early diverging intestinal parasite Giardia lamblia.</title>
        <authorList>
            <person name="Morrison H.G."/>
            <person name="McArthur A.G."/>
            <person name="Gillin F.D."/>
            <person name="Aley S.B."/>
            <person name="Adam R.D."/>
            <person name="Olsen G.J."/>
            <person name="Best A.A."/>
            <person name="Cande W.Z."/>
            <person name="Chen F."/>
            <person name="Cipriano M.J."/>
            <person name="Davids B.J."/>
            <person name="Dawson S.C."/>
            <person name="Elmendorf H.G."/>
            <person name="Hehl A.B."/>
            <person name="Holder M.E."/>
            <person name="Huse S.M."/>
            <person name="Kim U.U."/>
            <person name="Lasek-Nesselquist E."/>
            <person name="Manning G."/>
            <person name="Nigam A."/>
            <person name="Nixon J.E."/>
            <person name="Palm D."/>
            <person name="Passamaneck N.E."/>
            <person name="Prabhu A."/>
            <person name="Reich C.I."/>
            <person name="Reiner D.S."/>
            <person name="Samuelson J."/>
            <person name="Svard S.G."/>
            <person name="Sogin M.L."/>
        </authorList>
    </citation>
    <scope>NUCLEOTIDE SEQUENCE [LARGE SCALE GENOMIC DNA]</scope>
    <source>
        <strain evidence="3 4">WB C6</strain>
    </source>
</reference>
<evidence type="ECO:0000313" key="3">
    <source>
        <dbReference type="EMBL" id="KAE8302875.1"/>
    </source>
</evidence>
<keyword evidence="2" id="KW-0812">Transmembrane</keyword>
<feature type="transmembrane region" description="Helical" evidence="2">
    <location>
        <begin position="196"/>
        <end position="214"/>
    </location>
</feature>
<dbReference type="OMA" id="MPEEYYR"/>
<feature type="compositionally biased region" description="Basic and acidic residues" evidence="1">
    <location>
        <begin position="40"/>
        <end position="50"/>
    </location>
</feature>
<proteinExistence type="predicted"/>
<evidence type="ECO:0000256" key="1">
    <source>
        <dbReference type="SAM" id="MobiDB-lite"/>
    </source>
</evidence>
<feature type="compositionally biased region" description="Low complexity" evidence="1">
    <location>
        <begin position="51"/>
        <end position="72"/>
    </location>
</feature>
<sequence>MPALTREELEARKRARNSRIMESRVDRMALVQDTTADRVTMPEEYYREPQSRGGEQSRSGQQQGPGTQRSTGNEFMDSMLHGNMNFSELLNSLSPEVRQALESGSMVQLLSSLRSMLPNVSNNSEEAKKQKKASLLAMYLSIAFYVLAAFSSLVRMCVAYYATSNTARWITEHTVGPLFAFFHTVESIEDFPQIKFKLGLLQLIMLFLMAYYGLVYKVAGMGLMSFLGLLFKGVLSITVVHILVYTILWCIVYVGH</sequence>
<keyword evidence="2" id="KW-0472">Membrane</keyword>
<name>D3KFY2_GIAIC</name>
<feature type="region of interest" description="Disordered" evidence="1">
    <location>
        <begin position="25"/>
        <end position="77"/>
    </location>
</feature>
<accession>D3KFY2</accession>
<keyword evidence="4" id="KW-1185">Reference proteome</keyword>
<gene>
    <name evidence="3" type="ORF">GL50803_0017617</name>
</gene>
<evidence type="ECO:0000256" key="2">
    <source>
        <dbReference type="SAM" id="Phobius"/>
    </source>
</evidence>
<dbReference type="HOGENOM" id="CLU_1087544_0_0_1"/>
<dbReference type="EMBL" id="AACB03000003">
    <property type="protein sequence ID" value="KAE8302875.1"/>
    <property type="molecule type" value="Genomic_DNA"/>
</dbReference>
<feature type="transmembrane region" description="Helical" evidence="2">
    <location>
        <begin position="226"/>
        <end position="254"/>
    </location>
</feature>
<feature type="transmembrane region" description="Helical" evidence="2">
    <location>
        <begin position="136"/>
        <end position="162"/>
    </location>
</feature>
<comment type="caution">
    <text evidence="3">The sequence shown here is derived from an EMBL/GenBank/DDBJ whole genome shotgun (WGS) entry which is preliminary data.</text>
</comment>
<dbReference type="Proteomes" id="UP000001548">
    <property type="component" value="Unassembled WGS sequence"/>
</dbReference>
<organism evidence="3 4">
    <name type="scientific">Giardia intestinalis (strain ATCC 50803 / WB clone C6)</name>
    <name type="common">Giardia lamblia</name>
    <dbReference type="NCBI Taxonomy" id="184922"/>
    <lineage>
        <taxon>Eukaryota</taxon>
        <taxon>Metamonada</taxon>
        <taxon>Diplomonadida</taxon>
        <taxon>Hexamitidae</taxon>
        <taxon>Giardiinae</taxon>
        <taxon>Giardia</taxon>
    </lineage>
</organism>
<protein>
    <submittedName>
        <fullName evidence="3">Uncharacterized protein</fullName>
    </submittedName>
</protein>
<dbReference type="AlphaFoldDB" id="D3KFY2"/>
<evidence type="ECO:0000313" key="4">
    <source>
        <dbReference type="Proteomes" id="UP000001548"/>
    </source>
</evidence>